<evidence type="ECO:0000259" key="4">
    <source>
        <dbReference type="Pfam" id="PF01182"/>
    </source>
</evidence>
<dbReference type="PANTHER" id="PTHR11280">
    <property type="entry name" value="GLUCOSAMINE-6-PHOSPHATE ISOMERASE"/>
    <property type="match status" value="1"/>
</dbReference>
<organism evidence="5 6">
    <name type="scientific">Cohnella yongneupensis</name>
    <dbReference type="NCBI Taxonomy" id="425006"/>
    <lineage>
        <taxon>Bacteria</taxon>
        <taxon>Bacillati</taxon>
        <taxon>Bacillota</taxon>
        <taxon>Bacilli</taxon>
        <taxon>Bacillales</taxon>
        <taxon>Paenibacillaceae</taxon>
        <taxon>Cohnella</taxon>
    </lineage>
</organism>
<comment type="caution">
    <text evidence="3">Lacks conserved residue(s) required for the propagation of feature annotation.</text>
</comment>
<dbReference type="PROSITE" id="PS01161">
    <property type="entry name" value="GLC_GALNAC_ISOMERASE"/>
    <property type="match status" value="1"/>
</dbReference>
<feature type="active site" description="For ring-opening step" evidence="3">
    <location>
        <position position="143"/>
    </location>
</feature>
<evidence type="ECO:0000256" key="1">
    <source>
        <dbReference type="ARBA" id="ARBA00022801"/>
    </source>
</evidence>
<keyword evidence="2 3" id="KW-0119">Carbohydrate metabolism</keyword>
<dbReference type="InterPro" id="IPR037171">
    <property type="entry name" value="NagB/RpiA_transferase-like"/>
</dbReference>
<comment type="function">
    <text evidence="3">Catalyzes the reversible isomerization-deamination of glucosamine 6-phosphate (GlcN6P) to form fructose 6-phosphate (Fru6P) and ammonium ion.</text>
</comment>
<keyword evidence="1 3" id="KW-0378">Hydrolase</keyword>
<evidence type="ECO:0000313" key="5">
    <source>
        <dbReference type="EMBL" id="MFC5530900.1"/>
    </source>
</evidence>
<evidence type="ECO:0000256" key="2">
    <source>
        <dbReference type="ARBA" id="ARBA00023277"/>
    </source>
</evidence>
<gene>
    <name evidence="3 5" type="primary">nagB</name>
    <name evidence="5" type="ORF">ACFPQ4_15835</name>
</gene>
<comment type="pathway">
    <text evidence="3">Amino-sugar metabolism; N-acetylneuraminate degradation; D-fructose 6-phosphate from N-acetylneuraminate: step 5/5.</text>
</comment>
<feature type="active site" description="Proton acceptor; for enolization step" evidence="3">
    <location>
        <position position="67"/>
    </location>
</feature>
<dbReference type="Gene3D" id="3.40.50.1360">
    <property type="match status" value="1"/>
</dbReference>
<comment type="caution">
    <text evidence="5">The sequence shown here is derived from an EMBL/GenBank/DDBJ whole genome shotgun (WGS) entry which is preliminary data.</text>
</comment>
<dbReference type="Pfam" id="PF01182">
    <property type="entry name" value="Glucosamine_iso"/>
    <property type="match status" value="1"/>
</dbReference>
<accession>A0ABW0R1A5</accession>
<keyword evidence="6" id="KW-1185">Reference proteome</keyword>
<dbReference type="InterPro" id="IPR018321">
    <property type="entry name" value="Glucosamine6P_isomerase_CS"/>
</dbReference>
<dbReference type="GO" id="GO:0004342">
    <property type="term" value="F:glucosamine-6-phosphate deaminase activity"/>
    <property type="evidence" value="ECO:0007669"/>
    <property type="project" value="UniProtKB-EC"/>
</dbReference>
<evidence type="ECO:0000256" key="3">
    <source>
        <dbReference type="HAMAP-Rule" id="MF_01241"/>
    </source>
</evidence>
<reference evidence="6" key="1">
    <citation type="journal article" date="2019" name="Int. J. Syst. Evol. Microbiol.">
        <title>The Global Catalogue of Microorganisms (GCM) 10K type strain sequencing project: providing services to taxonomists for standard genome sequencing and annotation.</title>
        <authorList>
            <consortium name="The Broad Institute Genomics Platform"/>
            <consortium name="The Broad Institute Genome Sequencing Center for Infectious Disease"/>
            <person name="Wu L."/>
            <person name="Ma J."/>
        </authorList>
    </citation>
    <scope>NUCLEOTIDE SEQUENCE [LARGE SCALE GENOMIC DNA]</scope>
    <source>
        <strain evidence="6">CGMCC 1.18578</strain>
    </source>
</reference>
<proteinExistence type="inferred from homology"/>
<comment type="catalytic activity">
    <reaction evidence="3">
        <text>alpha-D-glucosamine 6-phosphate + H2O = beta-D-fructose 6-phosphate + NH4(+)</text>
        <dbReference type="Rhea" id="RHEA:12172"/>
        <dbReference type="ChEBI" id="CHEBI:15377"/>
        <dbReference type="ChEBI" id="CHEBI:28938"/>
        <dbReference type="ChEBI" id="CHEBI:57634"/>
        <dbReference type="ChEBI" id="CHEBI:75989"/>
        <dbReference type="EC" id="3.5.99.6"/>
    </reaction>
</comment>
<dbReference type="InterPro" id="IPR006148">
    <property type="entry name" value="Glc/Gal-6P_isomerase"/>
</dbReference>
<dbReference type="CDD" id="cd01399">
    <property type="entry name" value="GlcN6P_deaminase"/>
    <property type="match status" value="1"/>
</dbReference>
<dbReference type="EC" id="3.5.99.6" evidence="3"/>
<dbReference type="Proteomes" id="UP001596108">
    <property type="component" value="Unassembled WGS sequence"/>
</dbReference>
<protein>
    <recommendedName>
        <fullName evidence="3">Glucosamine-6-phosphate deaminase</fullName>
        <ecNumber evidence="3">3.5.99.6</ecNumber>
    </recommendedName>
    <alternativeName>
        <fullName evidence="3">GlcN6P deaminase</fullName>
        <shortName evidence="3">GNPDA</shortName>
    </alternativeName>
    <alternativeName>
        <fullName evidence="3">Glucosamine-6-phosphate isomerase</fullName>
    </alternativeName>
</protein>
<dbReference type="PANTHER" id="PTHR11280:SF5">
    <property type="entry name" value="GLUCOSAMINE-6-PHOSPHATE ISOMERASE"/>
    <property type="match status" value="1"/>
</dbReference>
<dbReference type="SUPFAM" id="SSF100950">
    <property type="entry name" value="NagB/RpiA/CoA transferase-like"/>
    <property type="match status" value="1"/>
</dbReference>
<dbReference type="EMBL" id="JBHSNC010000048">
    <property type="protein sequence ID" value="MFC5530900.1"/>
    <property type="molecule type" value="Genomic_DNA"/>
</dbReference>
<dbReference type="NCBIfam" id="TIGR00502">
    <property type="entry name" value="nagB"/>
    <property type="match status" value="1"/>
</dbReference>
<dbReference type="RefSeq" id="WP_378112842.1">
    <property type="nucleotide sequence ID" value="NZ_JBHSNC010000048.1"/>
</dbReference>
<feature type="active site" description="Proton acceptor; for ring-opening step" evidence="3">
    <location>
        <position position="138"/>
    </location>
</feature>
<comment type="similarity">
    <text evidence="3">Belongs to the glucosamine/galactosamine-6-phosphate isomerase family. NagB subfamily.</text>
</comment>
<feature type="active site" description="For ring-opening step" evidence="3">
    <location>
        <position position="136"/>
    </location>
</feature>
<evidence type="ECO:0000313" key="6">
    <source>
        <dbReference type="Proteomes" id="UP001596108"/>
    </source>
</evidence>
<name>A0ABW0R1A5_9BACL</name>
<sequence>MNILTFDSDSKLNEAAAGIIIGTVQTTPRAVLGLATGGTPVGIYKEVVREYDRGMISFRNAISFNLDEYVNIPSDHPESYHSYMNQHLFSHIDLPAAQCHIPDGNAADPDAECRRFDALIEQAGQIDLQLLGLGHNGHIGFNEPAHALIRGTHVVELAEETREANARFFDSIDEVPKQALTMGVGTILKAKKIMLVVKGADKADIVARALQGPITTDCPASLLQTHPHLIVLLDAPAASKLKLENLP</sequence>
<dbReference type="InterPro" id="IPR004547">
    <property type="entry name" value="Glucosamine6P_isomerase"/>
</dbReference>
<dbReference type="HAMAP" id="MF_01241">
    <property type="entry name" value="GlcN6P_deamin"/>
    <property type="match status" value="1"/>
</dbReference>
<feature type="domain" description="Glucosamine/galactosamine-6-phosphate isomerase" evidence="4">
    <location>
        <begin position="19"/>
        <end position="226"/>
    </location>
</feature>